<organism evidence="1 2">
    <name type="scientific">Pseudomonas putida</name>
    <name type="common">Arthrobacter siderocapsulatus</name>
    <dbReference type="NCBI Taxonomy" id="303"/>
    <lineage>
        <taxon>Bacteria</taxon>
        <taxon>Pseudomonadati</taxon>
        <taxon>Pseudomonadota</taxon>
        <taxon>Gammaproteobacteria</taxon>
        <taxon>Pseudomonadales</taxon>
        <taxon>Pseudomonadaceae</taxon>
        <taxon>Pseudomonas</taxon>
    </lineage>
</organism>
<dbReference type="EMBL" id="JARJLO010000088">
    <property type="protein sequence ID" value="MDF3870115.1"/>
    <property type="molecule type" value="Genomic_DNA"/>
</dbReference>
<reference evidence="1" key="1">
    <citation type="submission" date="2023-03" db="EMBL/GenBank/DDBJ databases">
        <title>Draft assemblies of triclosan tolerant bacteria isolated from returned activated sludge.</title>
        <authorList>
            <person name="Van Hamelsveld S."/>
        </authorList>
    </citation>
    <scope>NUCLEOTIDE SEQUENCE</scope>
    <source>
        <strain evidence="1">GW210012_S60</strain>
    </source>
</reference>
<protein>
    <submittedName>
        <fullName evidence="1">Uncharacterized protein</fullName>
    </submittedName>
</protein>
<dbReference type="RefSeq" id="WP_197864224.1">
    <property type="nucleotide sequence ID" value="NZ_BQII01000064.1"/>
</dbReference>
<gene>
    <name evidence="1" type="ORF">P3W50_06510</name>
</gene>
<accession>A0AAW6PMU5</accession>
<sequence>MRIANQHILALKISQPPLDLPRMELARLAQASMALDLLLRGVLKSQVAW</sequence>
<comment type="caution">
    <text evidence="1">The sequence shown here is derived from an EMBL/GenBank/DDBJ whole genome shotgun (WGS) entry which is preliminary data.</text>
</comment>
<evidence type="ECO:0000313" key="1">
    <source>
        <dbReference type="EMBL" id="MDF3870115.1"/>
    </source>
</evidence>
<evidence type="ECO:0000313" key="2">
    <source>
        <dbReference type="Proteomes" id="UP001217741"/>
    </source>
</evidence>
<name>A0AAW6PMU5_PSEPU</name>
<dbReference type="Proteomes" id="UP001217741">
    <property type="component" value="Unassembled WGS sequence"/>
</dbReference>
<dbReference type="AlphaFoldDB" id="A0AAW6PMU5"/>
<proteinExistence type="predicted"/>